<evidence type="ECO:0008006" key="5">
    <source>
        <dbReference type="Google" id="ProtNLM"/>
    </source>
</evidence>
<proteinExistence type="predicted"/>
<protein>
    <recommendedName>
        <fullName evidence="5">Micronuclear linker histone polyprotein-like protein</fullName>
    </recommendedName>
</protein>
<keyword evidence="2" id="KW-1133">Transmembrane helix</keyword>
<keyword evidence="2" id="KW-0812">Transmembrane</keyword>
<evidence type="ECO:0000313" key="3">
    <source>
        <dbReference type="EMBL" id="GMN57172.1"/>
    </source>
</evidence>
<evidence type="ECO:0000313" key="4">
    <source>
        <dbReference type="Proteomes" id="UP001187192"/>
    </source>
</evidence>
<feature type="compositionally biased region" description="Basic and acidic residues" evidence="1">
    <location>
        <begin position="209"/>
        <end position="229"/>
    </location>
</feature>
<keyword evidence="4" id="KW-1185">Reference proteome</keyword>
<reference evidence="3" key="1">
    <citation type="submission" date="2023-07" db="EMBL/GenBank/DDBJ databases">
        <title>draft genome sequence of fig (Ficus carica).</title>
        <authorList>
            <person name="Takahashi T."/>
            <person name="Nishimura K."/>
        </authorList>
    </citation>
    <scope>NUCLEOTIDE SEQUENCE</scope>
</reference>
<comment type="caution">
    <text evidence="3">The sequence shown here is derived from an EMBL/GenBank/DDBJ whole genome shotgun (WGS) entry which is preliminary data.</text>
</comment>
<name>A0AA88IYF5_FICCA</name>
<keyword evidence="2" id="KW-0472">Membrane</keyword>
<dbReference type="AlphaFoldDB" id="A0AA88IYF5"/>
<feature type="transmembrane region" description="Helical" evidence="2">
    <location>
        <begin position="26"/>
        <end position="44"/>
    </location>
</feature>
<sequence length="357" mass="39941">MTIGGSYNKGNGSGNGGKSRSGGRSYGVMLLIAFGAALLGFMILHKLRERRIFNLLITEKDNELFSLHLLLQKERDYIKEVKSKNEEMKAKIFSLRNQKMELDRRLLEMQSTIDSLKDEQKTMEIAIEEKQNEIKMLKVQDQMGNEMENPQVTALVENLKHKEAEIEDLKHRLQYPEKVPSKSQVNNITEADQNLERSNGEAASDEDENGNKAERENPANKSEDSKHENVSLSLGVANSIGVVSGQNIVGKDMESEEFKVKGNGQLGKNGNSQGEGEENPGTTAKGGMELEIRGGFEKNDKRGSVSNNIKAKRWRLIAKNRRLENNGKLSGVTRLRSVRFYEDDNGELKSSVKRAAS</sequence>
<evidence type="ECO:0000256" key="1">
    <source>
        <dbReference type="SAM" id="MobiDB-lite"/>
    </source>
</evidence>
<feature type="region of interest" description="Disordered" evidence="1">
    <location>
        <begin position="260"/>
        <end position="288"/>
    </location>
</feature>
<feature type="compositionally biased region" description="Polar residues" evidence="1">
    <location>
        <begin position="181"/>
        <end position="192"/>
    </location>
</feature>
<accession>A0AA88IYF5</accession>
<dbReference type="Proteomes" id="UP001187192">
    <property type="component" value="Unassembled WGS sequence"/>
</dbReference>
<organism evidence="3 4">
    <name type="scientific">Ficus carica</name>
    <name type="common">Common fig</name>
    <dbReference type="NCBI Taxonomy" id="3494"/>
    <lineage>
        <taxon>Eukaryota</taxon>
        <taxon>Viridiplantae</taxon>
        <taxon>Streptophyta</taxon>
        <taxon>Embryophyta</taxon>
        <taxon>Tracheophyta</taxon>
        <taxon>Spermatophyta</taxon>
        <taxon>Magnoliopsida</taxon>
        <taxon>eudicotyledons</taxon>
        <taxon>Gunneridae</taxon>
        <taxon>Pentapetalae</taxon>
        <taxon>rosids</taxon>
        <taxon>fabids</taxon>
        <taxon>Rosales</taxon>
        <taxon>Moraceae</taxon>
        <taxon>Ficeae</taxon>
        <taxon>Ficus</taxon>
    </lineage>
</organism>
<gene>
    <name evidence="3" type="ORF">TIFTF001_026270</name>
</gene>
<dbReference type="PANTHER" id="PTHR36143">
    <property type="entry name" value="OS08G0177500 PROTEIN"/>
    <property type="match status" value="1"/>
</dbReference>
<dbReference type="PANTHER" id="PTHR36143:SF4">
    <property type="entry name" value="OS08G0177500 PROTEIN"/>
    <property type="match status" value="1"/>
</dbReference>
<dbReference type="EMBL" id="BTGU01000068">
    <property type="protein sequence ID" value="GMN57172.1"/>
    <property type="molecule type" value="Genomic_DNA"/>
</dbReference>
<evidence type="ECO:0000256" key="2">
    <source>
        <dbReference type="SAM" id="Phobius"/>
    </source>
</evidence>
<feature type="region of interest" description="Disordered" evidence="1">
    <location>
        <begin position="170"/>
        <end position="229"/>
    </location>
</feature>